<dbReference type="HOGENOM" id="CLU_762327_0_0_0"/>
<evidence type="ECO:0000313" key="3">
    <source>
        <dbReference type="Proteomes" id="UP000007719"/>
    </source>
</evidence>
<sequence>MKRFVWLLVLALLVVPAFAANVSTSSWIGVGFHTRFLPFSDGYGFAWGTWGSGNLTFSLSGSSNLGSVNATFKVNLPYDLSGSASPTGTITFAKLFNNPLTLSFYKGTFGGLSTRLVGNVVSSTAISVVADMAPVKVTVAYAPADTWWKSNLWADAALAVKAEASLSTPVSVSLYGLINKAATYTTISAWAVGGSVTPVTAPVSLTVCGEAASNPEQLIGVTVKAVEGKVTVNGNYKLQAKTFKVSVTADKVVPNTTVYAEYNTAETYTIFGYVSASAPVPVGSLSLGAALANGPDTLVGGFAKWSVSLGGGVSHDLLLGYGFDYDDYSANGFNRGNLTGADNLWGVDVRGKFYAESKLMIGF</sequence>
<dbReference type="InParanoid" id="B8DYH8"/>
<dbReference type="EnsemblBacteria" id="ACK41360">
    <property type="protein sequence ID" value="ACK41360"/>
    <property type="gene ID" value="Dtur_0019"/>
</dbReference>
<proteinExistence type="predicted"/>
<dbReference type="AlphaFoldDB" id="B8DYH8"/>
<feature type="chain" id="PRO_5002867679" evidence="1">
    <location>
        <begin position="20"/>
        <end position="363"/>
    </location>
</feature>
<evidence type="ECO:0000313" key="2">
    <source>
        <dbReference type="EMBL" id="ACK41360.1"/>
    </source>
</evidence>
<keyword evidence="1" id="KW-0732">Signal</keyword>
<feature type="signal peptide" evidence="1">
    <location>
        <begin position="1"/>
        <end position="19"/>
    </location>
</feature>
<dbReference type="RefSeq" id="WP_012582446.1">
    <property type="nucleotide sequence ID" value="NC_011661.1"/>
</dbReference>
<accession>B8DYH8</accession>
<protein>
    <submittedName>
        <fullName evidence="2">Uncharacterized protein</fullName>
    </submittedName>
</protein>
<dbReference type="KEGG" id="dtu:Dtur_0019"/>
<dbReference type="OrthoDB" id="9814055at2"/>
<reference evidence="3" key="1">
    <citation type="journal article" date="2016" name="Front. Microbiol.">
        <title>The complete genome sequence of hyperthermophile Dictyoglomus turgidum DSM 6724 reveals a specialized carbohydrate fermentor.</title>
        <authorList>
            <person name="Brumm P.J."/>
            <person name="Gowda K."/>
            <person name="Robb F.T."/>
            <person name="Mead D.A."/>
        </authorList>
    </citation>
    <scope>NUCLEOTIDE SEQUENCE [LARGE SCALE GENOMIC DNA]</scope>
    <source>
        <strain evidence="3">DSM 6724 / Z-1310</strain>
    </source>
</reference>
<organism evidence="2 3">
    <name type="scientific">Dictyoglomus turgidum (strain DSM 6724 / Z-1310)</name>
    <dbReference type="NCBI Taxonomy" id="515635"/>
    <lineage>
        <taxon>Bacteria</taxon>
        <taxon>Pseudomonadati</taxon>
        <taxon>Dictyoglomota</taxon>
        <taxon>Dictyoglomia</taxon>
        <taxon>Dictyoglomales</taxon>
        <taxon>Dictyoglomaceae</taxon>
        <taxon>Dictyoglomus</taxon>
    </lineage>
</organism>
<evidence type="ECO:0000256" key="1">
    <source>
        <dbReference type="SAM" id="SignalP"/>
    </source>
</evidence>
<keyword evidence="3" id="KW-1185">Reference proteome</keyword>
<dbReference type="Proteomes" id="UP000007719">
    <property type="component" value="Chromosome"/>
</dbReference>
<name>B8DYH8_DICTD</name>
<gene>
    <name evidence="2" type="ordered locus">Dtur_0019</name>
</gene>
<dbReference type="EMBL" id="CP001251">
    <property type="protein sequence ID" value="ACK41360.1"/>
    <property type="molecule type" value="Genomic_DNA"/>
</dbReference>